<feature type="compositionally biased region" description="Polar residues" evidence="1">
    <location>
        <begin position="268"/>
        <end position="279"/>
    </location>
</feature>
<evidence type="ECO:0000313" key="3">
    <source>
        <dbReference type="EMBL" id="OTG34482.1"/>
    </source>
</evidence>
<organism evidence="3 4">
    <name type="scientific">Helianthus annuus</name>
    <name type="common">Common sunflower</name>
    <dbReference type="NCBI Taxonomy" id="4232"/>
    <lineage>
        <taxon>Eukaryota</taxon>
        <taxon>Viridiplantae</taxon>
        <taxon>Streptophyta</taxon>
        <taxon>Embryophyta</taxon>
        <taxon>Tracheophyta</taxon>
        <taxon>Spermatophyta</taxon>
        <taxon>Magnoliopsida</taxon>
        <taxon>eudicotyledons</taxon>
        <taxon>Gunneridae</taxon>
        <taxon>Pentapetalae</taxon>
        <taxon>asterids</taxon>
        <taxon>campanulids</taxon>
        <taxon>Asterales</taxon>
        <taxon>Asteraceae</taxon>
        <taxon>Asteroideae</taxon>
        <taxon>Heliantheae alliance</taxon>
        <taxon>Heliantheae</taxon>
        <taxon>Helianthus</taxon>
    </lineage>
</organism>
<reference evidence="2" key="3">
    <citation type="submission" date="2020-06" db="EMBL/GenBank/DDBJ databases">
        <title>Helianthus annuus Genome sequencing and assembly Release 2.</title>
        <authorList>
            <person name="Gouzy J."/>
            <person name="Langlade N."/>
            <person name="Munos S."/>
        </authorList>
    </citation>
    <scope>NUCLEOTIDE SEQUENCE</scope>
    <source>
        <tissue evidence="2">Leaves</tissue>
    </source>
</reference>
<dbReference type="Gramene" id="mRNA:HanXRQr2_Chr02g0071321">
    <property type="protein sequence ID" value="mRNA:HanXRQr2_Chr02g0071321"/>
    <property type="gene ID" value="HanXRQr2_Chr02g0071321"/>
</dbReference>
<feature type="compositionally biased region" description="Basic and acidic residues" evidence="1">
    <location>
        <begin position="280"/>
        <end position="295"/>
    </location>
</feature>
<protein>
    <submittedName>
        <fullName evidence="2">Membrane-associated kinase regulator 2/5</fullName>
    </submittedName>
</protein>
<dbReference type="PANTHER" id="PTHR33929">
    <property type="entry name" value="MEMBRANE-ASSOCIATED KINASE REGULATOR 2-RELATED"/>
    <property type="match status" value="1"/>
</dbReference>
<dbReference type="OMA" id="PVPAECN"/>
<reference evidence="3" key="2">
    <citation type="submission" date="2017-02" db="EMBL/GenBank/DDBJ databases">
        <title>Sunflower complete genome.</title>
        <authorList>
            <person name="Langlade N."/>
            <person name="Munos S."/>
        </authorList>
    </citation>
    <scope>NUCLEOTIDE SEQUENCE [LARGE SCALE GENOMIC DNA]</scope>
    <source>
        <tissue evidence="3">Leaves</tissue>
    </source>
</reference>
<evidence type="ECO:0000313" key="2">
    <source>
        <dbReference type="EMBL" id="KAF5818891.1"/>
    </source>
</evidence>
<reference evidence="2 4" key="1">
    <citation type="journal article" date="2017" name="Nature">
        <title>The sunflower genome provides insights into oil metabolism, flowering and Asterid evolution.</title>
        <authorList>
            <person name="Badouin H."/>
            <person name="Gouzy J."/>
            <person name="Grassa C.J."/>
            <person name="Murat F."/>
            <person name="Staton S.E."/>
            <person name="Cottret L."/>
            <person name="Lelandais-Briere C."/>
            <person name="Owens G.L."/>
            <person name="Carrere S."/>
            <person name="Mayjonade B."/>
            <person name="Legrand L."/>
            <person name="Gill N."/>
            <person name="Kane N.C."/>
            <person name="Bowers J.E."/>
            <person name="Hubner S."/>
            <person name="Bellec A."/>
            <person name="Berard A."/>
            <person name="Berges H."/>
            <person name="Blanchet N."/>
            <person name="Boniface M.C."/>
            <person name="Brunel D."/>
            <person name="Catrice O."/>
            <person name="Chaidir N."/>
            <person name="Claudel C."/>
            <person name="Donnadieu C."/>
            <person name="Faraut T."/>
            <person name="Fievet G."/>
            <person name="Helmstetter N."/>
            <person name="King M."/>
            <person name="Knapp S.J."/>
            <person name="Lai Z."/>
            <person name="Le Paslier M.C."/>
            <person name="Lippi Y."/>
            <person name="Lorenzon L."/>
            <person name="Mandel J.R."/>
            <person name="Marage G."/>
            <person name="Marchand G."/>
            <person name="Marquand E."/>
            <person name="Bret-Mestries E."/>
            <person name="Morien E."/>
            <person name="Nambeesan S."/>
            <person name="Nguyen T."/>
            <person name="Pegot-Espagnet P."/>
            <person name="Pouilly N."/>
            <person name="Raftis F."/>
            <person name="Sallet E."/>
            <person name="Schiex T."/>
            <person name="Thomas J."/>
            <person name="Vandecasteele C."/>
            <person name="Vares D."/>
            <person name="Vear F."/>
            <person name="Vautrin S."/>
            <person name="Crespi M."/>
            <person name="Mangin B."/>
            <person name="Burke J.M."/>
            <person name="Salse J."/>
            <person name="Munos S."/>
            <person name="Vincourt P."/>
            <person name="Rieseberg L.H."/>
            <person name="Langlade N.B."/>
        </authorList>
    </citation>
    <scope>NUCLEOTIDE SEQUENCE [LARGE SCALE GENOMIC DNA]</scope>
    <source>
        <strain evidence="4">cv. SF193</strain>
        <tissue evidence="2">Leaves</tissue>
    </source>
</reference>
<keyword evidence="4" id="KW-1185">Reference proteome</keyword>
<proteinExistence type="predicted"/>
<dbReference type="GO" id="GO:0016301">
    <property type="term" value="F:kinase activity"/>
    <property type="evidence" value="ECO:0007669"/>
    <property type="project" value="UniProtKB-KW"/>
</dbReference>
<name>A0A251VHS0_HELAN</name>
<feature type="region of interest" description="Disordered" evidence="1">
    <location>
        <begin position="12"/>
        <end position="96"/>
    </location>
</feature>
<dbReference type="OrthoDB" id="689803at2759"/>
<keyword evidence="2" id="KW-0418">Kinase</keyword>
<feature type="compositionally biased region" description="Low complexity" evidence="1">
    <location>
        <begin position="20"/>
        <end position="46"/>
    </location>
</feature>
<dbReference type="Proteomes" id="UP000215914">
    <property type="component" value="Chromosome 2"/>
</dbReference>
<dbReference type="GO" id="GO:0005886">
    <property type="term" value="C:plasma membrane"/>
    <property type="evidence" value="ECO:0007669"/>
    <property type="project" value="InterPro"/>
</dbReference>
<dbReference type="EMBL" id="CM007891">
    <property type="protein sequence ID" value="OTG34482.1"/>
    <property type="molecule type" value="Genomic_DNA"/>
</dbReference>
<evidence type="ECO:0000256" key="1">
    <source>
        <dbReference type="SAM" id="MobiDB-lite"/>
    </source>
</evidence>
<keyword evidence="2" id="KW-0808">Transferase</keyword>
<gene>
    <name evidence="3" type="ORF">HannXRQ_Chr02g0046321</name>
    <name evidence="2" type="ORF">HanXRQr2_Chr02g0071321</name>
</gene>
<dbReference type="InParanoid" id="A0A251VHS0"/>
<dbReference type="EMBL" id="MNCJ02000317">
    <property type="protein sequence ID" value="KAF5818891.1"/>
    <property type="molecule type" value="Genomic_DNA"/>
</dbReference>
<feature type="compositionally biased region" description="Basic residues" evidence="1">
    <location>
        <begin position="199"/>
        <end position="213"/>
    </location>
</feature>
<feature type="region of interest" description="Disordered" evidence="1">
    <location>
        <begin position="263"/>
        <end position="316"/>
    </location>
</feature>
<feature type="region of interest" description="Disordered" evidence="1">
    <location>
        <begin position="165"/>
        <end position="224"/>
    </location>
</feature>
<dbReference type="STRING" id="4232.A0A251VHS0"/>
<accession>A0A251VHS0</accession>
<dbReference type="FunCoup" id="A0A251VHS0">
    <property type="interactions" value="1576"/>
</dbReference>
<dbReference type="PANTHER" id="PTHR33929:SF1">
    <property type="entry name" value="MEMBRANE-ASSOCIATED KINASE REGULATOR 2-RELATED"/>
    <property type="match status" value="1"/>
</dbReference>
<feature type="compositionally biased region" description="Acidic residues" evidence="1">
    <location>
        <begin position="82"/>
        <end position="94"/>
    </location>
</feature>
<sequence length="393" mass="43273">MDALTLLRYWKGNIHGGDKTPTNANVTTPTPTPTPTGNTTTIVTGVSSHASETEDDETDDNGPFFDIEFSLPEQDEAREATDGDQEDCDGSESSDELKLTVMSGSSGDSMAVSDSPSHELFFNGGFVPVDRTTEINPKTPQFHKPIMKSATKFRVMMLKFRNLKMNTESSNEEPTESKTEVQKQDQTCTEASGNSMTVKFKRRTSSKPSKKRQHENETCSESFEDNKFSKETMRKYLRKVKPLYVRVSQKYGEKLKFNGNLTFPGVIKQNSSPLSATTTDEQKDSSETNPRREKQSSSSEVEQAEPPLLKSTGKALKQQGNLPAGLRVVCKHFGKTWSASTAIAAATAAAAPGLPPSNRRDDTLLQQEDGIQSAILYCKKSFKGSKDSDGMFE</sequence>
<dbReference type="AlphaFoldDB" id="A0A251VHS0"/>
<dbReference type="GO" id="GO:0016020">
    <property type="term" value="C:membrane"/>
    <property type="evidence" value="ECO:0000318"/>
    <property type="project" value="GO_Central"/>
</dbReference>
<dbReference type="InterPro" id="IPR039619">
    <property type="entry name" value="MAKR2/5"/>
</dbReference>
<feature type="compositionally biased region" description="Polar residues" evidence="1">
    <location>
        <begin position="184"/>
        <end position="197"/>
    </location>
</feature>
<evidence type="ECO:0000313" key="4">
    <source>
        <dbReference type="Proteomes" id="UP000215914"/>
    </source>
</evidence>